<sequence length="114" mass="12865">MLISIHTVQISFSKGTIYHKLLKEFPSITKLPNPNQTVKHNTVPPIITKGPPVVAKPRRLAPDRLKTAKTEYQNMMHLGHLRPLKSNCASPLHMVPKKGTLDWRPVGDYRAVNL</sequence>
<proteinExistence type="predicted"/>
<name>A0A8X6HT86_TRICU</name>
<dbReference type="AlphaFoldDB" id="A0A8X6HT86"/>
<evidence type="ECO:0000313" key="2">
    <source>
        <dbReference type="Proteomes" id="UP000887116"/>
    </source>
</evidence>
<protein>
    <submittedName>
        <fullName evidence="1">Transposon Ty3-G Gag-Pol polyprotein</fullName>
    </submittedName>
</protein>
<gene>
    <name evidence="1" type="primary">TY3B-G_137</name>
    <name evidence="1" type="ORF">TNCT_38531</name>
</gene>
<dbReference type="InterPro" id="IPR043502">
    <property type="entry name" value="DNA/RNA_pol_sf"/>
</dbReference>
<dbReference type="GO" id="GO:0071897">
    <property type="term" value="P:DNA biosynthetic process"/>
    <property type="evidence" value="ECO:0007669"/>
    <property type="project" value="UniProtKB-ARBA"/>
</dbReference>
<dbReference type="Proteomes" id="UP000887116">
    <property type="component" value="Unassembled WGS sequence"/>
</dbReference>
<accession>A0A8X6HT86</accession>
<evidence type="ECO:0000313" key="1">
    <source>
        <dbReference type="EMBL" id="GFR29702.1"/>
    </source>
</evidence>
<dbReference type="OrthoDB" id="6500668at2759"/>
<organism evidence="1 2">
    <name type="scientific">Trichonephila clavata</name>
    <name type="common">Joro spider</name>
    <name type="synonym">Nephila clavata</name>
    <dbReference type="NCBI Taxonomy" id="2740835"/>
    <lineage>
        <taxon>Eukaryota</taxon>
        <taxon>Metazoa</taxon>
        <taxon>Ecdysozoa</taxon>
        <taxon>Arthropoda</taxon>
        <taxon>Chelicerata</taxon>
        <taxon>Arachnida</taxon>
        <taxon>Araneae</taxon>
        <taxon>Araneomorphae</taxon>
        <taxon>Entelegynae</taxon>
        <taxon>Araneoidea</taxon>
        <taxon>Nephilidae</taxon>
        <taxon>Trichonephila</taxon>
    </lineage>
</organism>
<comment type="caution">
    <text evidence="1">The sequence shown here is derived from an EMBL/GenBank/DDBJ whole genome shotgun (WGS) entry which is preliminary data.</text>
</comment>
<reference evidence="1" key="1">
    <citation type="submission" date="2020-07" db="EMBL/GenBank/DDBJ databases">
        <title>Multicomponent nature underlies the extraordinary mechanical properties of spider dragline silk.</title>
        <authorList>
            <person name="Kono N."/>
            <person name="Nakamura H."/>
            <person name="Mori M."/>
            <person name="Yoshida Y."/>
            <person name="Ohtoshi R."/>
            <person name="Malay A.D."/>
            <person name="Moran D.A.P."/>
            <person name="Tomita M."/>
            <person name="Numata K."/>
            <person name="Arakawa K."/>
        </authorList>
    </citation>
    <scope>NUCLEOTIDE SEQUENCE</scope>
</reference>
<keyword evidence="2" id="KW-1185">Reference proteome</keyword>
<dbReference type="SUPFAM" id="SSF56672">
    <property type="entry name" value="DNA/RNA polymerases"/>
    <property type="match status" value="1"/>
</dbReference>
<dbReference type="Gene3D" id="3.10.10.10">
    <property type="entry name" value="HIV Type 1 Reverse Transcriptase, subunit A, domain 1"/>
    <property type="match status" value="1"/>
</dbReference>
<dbReference type="EMBL" id="BMAO01009253">
    <property type="protein sequence ID" value="GFR29702.1"/>
    <property type="molecule type" value="Genomic_DNA"/>
</dbReference>